<feature type="transmembrane region" description="Helical" evidence="8">
    <location>
        <begin position="20"/>
        <end position="46"/>
    </location>
</feature>
<evidence type="ECO:0000256" key="4">
    <source>
        <dbReference type="ARBA" id="ARBA00022692"/>
    </source>
</evidence>
<name>A0A0A1MNS6_9BACI</name>
<dbReference type="PANTHER" id="PTHR30614:SF0">
    <property type="entry name" value="L-CYSTINE TRANSPORT SYSTEM PERMEASE PROTEIN TCYL"/>
    <property type="match status" value="1"/>
</dbReference>
<organism evidence="10 11">
    <name type="scientific">Oceanobacillus oncorhynchi</name>
    <dbReference type="NCBI Taxonomy" id="545501"/>
    <lineage>
        <taxon>Bacteria</taxon>
        <taxon>Bacillati</taxon>
        <taxon>Bacillota</taxon>
        <taxon>Bacilli</taxon>
        <taxon>Bacillales</taxon>
        <taxon>Bacillaceae</taxon>
        <taxon>Oceanobacillus</taxon>
    </lineage>
</organism>
<dbReference type="NCBIfam" id="TIGR01726">
    <property type="entry name" value="HEQRo_perm_3TM"/>
    <property type="match status" value="1"/>
</dbReference>
<keyword evidence="5" id="KW-0029">Amino-acid transport</keyword>
<keyword evidence="4 8" id="KW-0812">Transmembrane</keyword>
<evidence type="ECO:0000256" key="3">
    <source>
        <dbReference type="ARBA" id="ARBA00022475"/>
    </source>
</evidence>
<evidence type="ECO:0000256" key="1">
    <source>
        <dbReference type="ARBA" id="ARBA00004651"/>
    </source>
</evidence>
<keyword evidence="11" id="KW-1185">Reference proteome</keyword>
<gene>
    <name evidence="10" type="primary">yxeN</name>
    <name evidence="10" type="ORF">BN997_00540</name>
</gene>
<feature type="transmembrane region" description="Helical" evidence="8">
    <location>
        <begin position="167"/>
        <end position="188"/>
    </location>
</feature>
<evidence type="ECO:0000256" key="7">
    <source>
        <dbReference type="ARBA" id="ARBA00023136"/>
    </source>
</evidence>
<evidence type="ECO:0000313" key="11">
    <source>
        <dbReference type="Proteomes" id="UP000040453"/>
    </source>
</evidence>
<dbReference type="CDD" id="cd06261">
    <property type="entry name" value="TM_PBP2"/>
    <property type="match status" value="1"/>
</dbReference>
<evidence type="ECO:0000256" key="6">
    <source>
        <dbReference type="ARBA" id="ARBA00022989"/>
    </source>
</evidence>
<feature type="transmembrane region" description="Helical" evidence="8">
    <location>
        <begin position="194"/>
        <end position="211"/>
    </location>
</feature>
<sequence>MNFNIDFVYLISLIPDLLPFIPLTLFLAIVTMVIAVVLGMGIALVLRSGIPVLTHLAIAYVSFFRAIPSLVQLFLIYYGLPQIFPALSGMTAIAAAILGLSLKQAAYLAEIFRAALASVDKGQMEACLSVGMTRVQSFRRVILPQAVRNATPATGNIFIGLIKETSLAFTLGVVELFAQGRILAASSLRFFETYLALALLYWAMIIIYTFIQQALEKRMERPYQS</sequence>
<keyword evidence="6 8" id="KW-1133">Transmembrane helix</keyword>
<keyword evidence="3" id="KW-1003">Cell membrane</keyword>
<feature type="domain" description="ABC transmembrane type-1" evidence="9">
    <location>
        <begin position="21"/>
        <end position="212"/>
    </location>
</feature>
<dbReference type="RefSeq" id="WP_042529427.1">
    <property type="nucleotide sequence ID" value="NZ_CAXOIH010000008.1"/>
</dbReference>
<evidence type="ECO:0000256" key="8">
    <source>
        <dbReference type="RuleBase" id="RU363032"/>
    </source>
</evidence>
<proteinExistence type="inferred from homology"/>
<dbReference type="PROSITE" id="PS50928">
    <property type="entry name" value="ABC_TM1"/>
    <property type="match status" value="1"/>
</dbReference>
<dbReference type="Gene3D" id="1.10.3720.10">
    <property type="entry name" value="MetI-like"/>
    <property type="match status" value="1"/>
</dbReference>
<dbReference type="GO" id="GO:0015184">
    <property type="term" value="F:L-cystine transmembrane transporter activity"/>
    <property type="evidence" value="ECO:0007669"/>
    <property type="project" value="TreeGrafter"/>
</dbReference>
<dbReference type="Pfam" id="PF00528">
    <property type="entry name" value="BPD_transp_1"/>
    <property type="match status" value="1"/>
</dbReference>
<dbReference type="EMBL" id="CDGG01000001">
    <property type="protein sequence ID" value="CEI80731.1"/>
    <property type="molecule type" value="Genomic_DNA"/>
</dbReference>
<reference evidence="10 11" key="1">
    <citation type="submission" date="2014-11" db="EMBL/GenBank/DDBJ databases">
        <authorList>
            <person name="Urmite Genomes Urmite Genomes"/>
        </authorList>
    </citation>
    <scope>NUCLEOTIDE SEQUENCE [LARGE SCALE GENOMIC DNA]</scope>
    <source>
        <strain evidence="10 11">Oc5</strain>
    </source>
</reference>
<dbReference type="InterPro" id="IPR043429">
    <property type="entry name" value="ArtM/GltK/GlnP/TcyL/YhdX-like"/>
</dbReference>
<protein>
    <submittedName>
        <fullName evidence="10">Putative amino-acid permease protein YxeN</fullName>
    </submittedName>
</protein>
<dbReference type="PANTHER" id="PTHR30614">
    <property type="entry name" value="MEMBRANE COMPONENT OF AMINO ACID ABC TRANSPORTER"/>
    <property type="match status" value="1"/>
</dbReference>
<evidence type="ECO:0000256" key="2">
    <source>
        <dbReference type="ARBA" id="ARBA00022448"/>
    </source>
</evidence>
<dbReference type="SUPFAM" id="SSF161098">
    <property type="entry name" value="MetI-like"/>
    <property type="match status" value="1"/>
</dbReference>
<evidence type="ECO:0000256" key="5">
    <source>
        <dbReference type="ARBA" id="ARBA00022970"/>
    </source>
</evidence>
<dbReference type="InterPro" id="IPR035906">
    <property type="entry name" value="MetI-like_sf"/>
</dbReference>
<dbReference type="Proteomes" id="UP000040453">
    <property type="component" value="Unassembled WGS sequence"/>
</dbReference>
<keyword evidence="2 8" id="KW-0813">Transport</keyword>
<comment type="subcellular location">
    <subcellularLocation>
        <location evidence="1 8">Cell membrane</location>
        <topology evidence="1 8">Multi-pass membrane protein</topology>
    </subcellularLocation>
</comment>
<dbReference type="AlphaFoldDB" id="A0A0A1MNS6"/>
<keyword evidence="7 8" id="KW-0472">Membrane</keyword>
<dbReference type="GO" id="GO:0043190">
    <property type="term" value="C:ATP-binding cassette (ABC) transporter complex"/>
    <property type="evidence" value="ECO:0007669"/>
    <property type="project" value="InterPro"/>
</dbReference>
<dbReference type="FunFam" id="1.10.3720.10:FF:000006">
    <property type="entry name" value="Glutamate/aspartate ABC transporter, permease protein GltK"/>
    <property type="match status" value="1"/>
</dbReference>
<dbReference type="InterPro" id="IPR000515">
    <property type="entry name" value="MetI-like"/>
</dbReference>
<dbReference type="InterPro" id="IPR010065">
    <property type="entry name" value="AA_ABC_transptr_permease_3TM"/>
</dbReference>
<dbReference type="OrthoDB" id="9805999at2"/>
<accession>A0A0A1MNS6</accession>
<dbReference type="STRING" id="545501.BN997_00540"/>
<comment type="similarity">
    <text evidence="8">Belongs to the binding-protein-dependent transport system permease family.</text>
</comment>
<evidence type="ECO:0000259" key="9">
    <source>
        <dbReference type="PROSITE" id="PS50928"/>
    </source>
</evidence>
<feature type="transmembrane region" description="Helical" evidence="8">
    <location>
        <begin position="83"/>
        <end position="102"/>
    </location>
</feature>
<evidence type="ECO:0000313" key="10">
    <source>
        <dbReference type="EMBL" id="CEI80731.1"/>
    </source>
</evidence>